<dbReference type="Proteomes" id="UP000019486">
    <property type="component" value="Unassembled WGS sequence"/>
</dbReference>
<gene>
    <name evidence="1" type="ORF">N825_28915</name>
</gene>
<keyword evidence="2" id="KW-1185">Reference proteome</keyword>
<dbReference type="AlphaFoldDB" id="W9GUG1"/>
<dbReference type="RefSeq" id="WP_157619704.1">
    <property type="nucleotide sequence ID" value="NZ_AVFL01000047.1"/>
</dbReference>
<evidence type="ECO:0000313" key="1">
    <source>
        <dbReference type="EMBL" id="EWY36296.1"/>
    </source>
</evidence>
<proteinExistence type="predicted"/>
<accession>W9GUG1</accession>
<dbReference type="EMBL" id="AVFL01000047">
    <property type="protein sequence ID" value="EWY36296.1"/>
    <property type="molecule type" value="Genomic_DNA"/>
</dbReference>
<reference evidence="1 2" key="1">
    <citation type="submission" date="2013-08" db="EMBL/GenBank/DDBJ databases">
        <title>The genome sequence of Skermanella stibiiresistens.</title>
        <authorList>
            <person name="Zhu W."/>
            <person name="Wang G."/>
        </authorList>
    </citation>
    <scope>NUCLEOTIDE SEQUENCE [LARGE SCALE GENOMIC DNA]</scope>
    <source>
        <strain evidence="1 2">SB22</strain>
    </source>
</reference>
<comment type="caution">
    <text evidence="1">The sequence shown here is derived from an EMBL/GenBank/DDBJ whole genome shotgun (WGS) entry which is preliminary data.</text>
</comment>
<organism evidence="1 2">
    <name type="scientific">Skermanella stibiiresistens SB22</name>
    <dbReference type="NCBI Taxonomy" id="1385369"/>
    <lineage>
        <taxon>Bacteria</taxon>
        <taxon>Pseudomonadati</taxon>
        <taxon>Pseudomonadota</taxon>
        <taxon>Alphaproteobacteria</taxon>
        <taxon>Rhodospirillales</taxon>
        <taxon>Azospirillaceae</taxon>
        <taxon>Skermanella</taxon>
    </lineage>
</organism>
<evidence type="ECO:0000313" key="2">
    <source>
        <dbReference type="Proteomes" id="UP000019486"/>
    </source>
</evidence>
<sequence length="56" mass="5911">MPLPDNGKQLADAQAAIGGLASARQRLAQATATKLPSMSMDELRRRITDLSKGKCG</sequence>
<name>W9GUG1_9PROT</name>
<protein>
    <submittedName>
        <fullName evidence="1">Uncharacterized protein</fullName>
    </submittedName>
</protein>